<feature type="compositionally biased region" description="Low complexity" evidence="3">
    <location>
        <begin position="516"/>
        <end position="533"/>
    </location>
</feature>
<dbReference type="PANTHER" id="PTHR13789:SF309">
    <property type="entry name" value="PUTATIVE (AFU_ORTHOLOGUE AFUA_6G14510)-RELATED"/>
    <property type="match status" value="1"/>
</dbReference>
<dbReference type="Proteomes" id="UP001244341">
    <property type="component" value="Chromosome 2b"/>
</dbReference>
<feature type="region of interest" description="Disordered" evidence="3">
    <location>
        <begin position="495"/>
        <end position="538"/>
    </location>
</feature>
<keyword evidence="2" id="KW-0503">Monooxygenase</keyword>
<proteinExistence type="predicted"/>
<evidence type="ECO:0000256" key="3">
    <source>
        <dbReference type="SAM" id="MobiDB-lite"/>
    </source>
</evidence>
<organism evidence="4 5">
    <name type="scientific">Tetradesmus obliquus</name>
    <name type="common">Green alga</name>
    <name type="synonym">Acutodesmus obliquus</name>
    <dbReference type="NCBI Taxonomy" id="3088"/>
    <lineage>
        <taxon>Eukaryota</taxon>
        <taxon>Viridiplantae</taxon>
        <taxon>Chlorophyta</taxon>
        <taxon>core chlorophytes</taxon>
        <taxon>Chlorophyceae</taxon>
        <taxon>CS clade</taxon>
        <taxon>Sphaeropleales</taxon>
        <taxon>Scenedesmaceae</taxon>
        <taxon>Tetradesmus</taxon>
    </lineage>
</organism>
<evidence type="ECO:0000256" key="1">
    <source>
        <dbReference type="ARBA" id="ARBA00023002"/>
    </source>
</evidence>
<feature type="compositionally biased region" description="Low complexity" evidence="3">
    <location>
        <begin position="495"/>
        <end position="505"/>
    </location>
</feature>
<feature type="compositionally biased region" description="Low complexity" evidence="3">
    <location>
        <begin position="424"/>
        <end position="435"/>
    </location>
</feature>
<gene>
    <name evidence="4" type="ORF">OEZ85_010925</name>
</gene>
<reference evidence="4 5" key="1">
    <citation type="submission" date="2023-05" db="EMBL/GenBank/DDBJ databases">
        <title>A 100% complete, gapless, phased diploid assembly of the Scenedesmus obliquus UTEX 3031 genome.</title>
        <authorList>
            <person name="Biondi T.C."/>
            <person name="Hanschen E.R."/>
            <person name="Kwon T."/>
            <person name="Eng W."/>
            <person name="Kruse C.P.S."/>
            <person name="Koehler S.I."/>
            <person name="Kunde Y."/>
            <person name="Gleasner C.D."/>
            <person name="You Mak K.T."/>
            <person name="Polle J."/>
            <person name="Hovde B.T."/>
            <person name="Starkenburg S.R."/>
        </authorList>
    </citation>
    <scope>NUCLEOTIDE SEQUENCE [LARGE SCALE GENOMIC DNA]</scope>
    <source>
        <strain evidence="4 5">DOE0152z</strain>
    </source>
</reference>
<dbReference type="InterPro" id="IPR050493">
    <property type="entry name" value="FAD-dep_Monooxygenase_BioMet"/>
</dbReference>
<accession>A0ABY8TNZ5</accession>
<keyword evidence="5" id="KW-1185">Reference proteome</keyword>
<protein>
    <recommendedName>
        <fullName evidence="6">FAD-binding domain-containing protein</fullName>
    </recommendedName>
</protein>
<dbReference type="Gene3D" id="3.50.50.60">
    <property type="entry name" value="FAD/NAD(P)-binding domain"/>
    <property type="match status" value="3"/>
</dbReference>
<feature type="compositionally biased region" description="Polar residues" evidence="3">
    <location>
        <begin position="213"/>
        <end position="228"/>
    </location>
</feature>
<feature type="region of interest" description="Disordered" evidence="3">
    <location>
        <begin position="799"/>
        <end position="827"/>
    </location>
</feature>
<feature type="region of interest" description="Disordered" evidence="3">
    <location>
        <begin position="424"/>
        <end position="470"/>
    </location>
</feature>
<feature type="compositionally biased region" description="Low complexity" evidence="3">
    <location>
        <begin position="259"/>
        <end position="287"/>
    </location>
</feature>
<dbReference type="EMBL" id="CP126209">
    <property type="protein sequence ID" value="WIA10755.1"/>
    <property type="molecule type" value="Genomic_DNA"/>
</dbReference>
<dbReference type="Pfam" id="PF13450">
    <property type="entry name" value="NAD_binding_8"/>
    <property type="match status" value="1"/>
</dbReference>
<feature type="region of interest" description="Disordered" evidence="3">
    <location>
        <begin position="197"/>
        <end position="287"/>
    </location>
</feature>
<name>A0ABY8TNZ5_TETOB</name>
<dbReference type="PANTHER" id="PTHR13789">
    <property type="entry name" value="MONOOXYGENASE"/>
    <property type="match status" value="1"/>
</dbReference>
<evidence type="ECO:0008006" key="6">
    <source>
        <dbReference type="Google" id="ProtNLM"/>
    </source>
</evidence>
<feature type="compositionally biased region" description="Low complexity" evidence="3">
    <location>
        <begin position="448"/>
        <end position="462"/>
    </location>
</feature>
<evidence type="ECO:0000313" key="4">
    <source>
        <dbReference type="EMBL" id="WIA10755.1"/>
    </source>
</evidence>
<dbReference type="SUPFAM" id="SSF51905">
    <property type="entry name" value="FAD/NAD(P)-binding domain"/>
    <property type="match status" value="1"/>
</dbReference>
<keyword evidence="1" id="KW-0560">Oxidoreductase</keyword>
<sequence>MSGTYYSPSTGESNAKRTGFATTLCSSRLHTISTRSEKVDVAIVGGGLCGLACAAALHKVHPNCRIKVYEQRPQPADLDDTSPGVGGGVRLEANGLKALTAISRRLAANVMAQGLYAQRVMLHDTDAGTLITHLHQQSPNQLHPSARQPALVVGWSELQQLLLDQLPPDTVQWDATAINYSDSTSGGVTLHVVVKQPQQQGPEGEAPEDEASIQMQQQQQVDTAKDSPQQQQQRRQYRHQKSAPSSATSPFLAASHQDAASLRSPSAPAAAGMNAAADSPPNDAADLAAHPLGQSLALVEEEAPPHAEAAEEEEQAAALQVERVTVHATLLVAADGPLSPIRQQLVGDGLPQFDNTLRWVGRLPGDLMSSIPGDFEAWWLGPGLAFNSHPLSNGDVAWEAQVSSSSLASAGYIWDPASHSLLPLRPVSRSSSPDSLRPHNSSHTDGSQTQQQEQQQQQQQQQGGASRATNGWTGLQTLLRVSTAAAGGSFDTARGAAAAPAGEGEPQARETGPVKPAAAAAAGPGQEGEAGAALHGMQAPTKPSQALLLQLFRAFPAPVRDMIAATPPASLLEAAVLTRPARALPNCLGRGGLVVLGEAAHPLRPSGQEISQAFEDAAELGAAVMACGVSRDALRRLEMRRRPRWRHIMQVSQALGACSNLGGVSLHQGLLDYTAQLHRVSFVPLRSMLPQKEPQHKRLLRWLGYGLLAWSAAAGVQALRKDNQGKRRDVVGPVAAVMATVGEAGEAAGKLMQDVTSAAAALPGGVMRAAKVGAKAEKGLQHGLGSAAAAVVDIAEEAAGKDDGSSSGDGLVRGWVPPKSDGNRRNPAARLRDAVIGRTMALGGVVSRPFTKFVRHKAVQTVADQLGAF</sequence>
<dbReference type="InterPro" id="IPR036188">
    <property type="entry name" value="FAD/NAD-bd_sf"/>
</dbReference>
<evidence type="ECO:0000256" key="2">
    <source>
        <dbReference type="ARBA" id="ARBA00023033"/>
    </source>
</evidence>
<evidence type="ECO:0000313" key="5">
    <source>
        <dbReference type="Proteomes" id="UP001244341"/>
    </source>
</evidence>